<organism evidence="2">
    <name type="scientific">marine sediment metagenome</name>
    <dbReference type="NCBI Taxonomy" id="412755"/>
    <lineage>
        <taxon>unclassified sequences</taxon>
        <taxon>metagenomes</taxon>
        <taxon>ecological metagenomes</taxon>
    </lineage>
</organism>
<evidence type="ECO:0000259" key="1">
    <source>
        <dbReference type="PROSITE" id="PS50198"/>
    </source>
</evidence>
<feature type="non-terminal residue" evidence="2">
    <location>
        <position position="1"/>
    </location>
</feature>
<comment type="caution">
    <text evidence="2">The sequence shown here is derived from an EMBL/GenBank/DDBJ whole genome shotgun (WGS) entry which is preliminary data.</text>
</comment>
<proteinExistence type="predicted"/>
<dbReference type="PANTHER" id="PTHR47245:SF2">
    <property type="entry name" value="PEPTIDYL-PROLYL CIS-TRANS ISOMERASE HP_0175-RELATED"/>
    <property type="match status" value="1"/>
</dbReference>
<dbReference type="InterPro" id="IPR050245">
    <property type="entry name" value="PrsA_foldase"/>
</dbReference>
<dbReference type="EMBL" id="BARS01029423">
    <property type="protein sequence ID" value="GAG04342.1"/>
    <property type="molecule type" value="Genomic_DNA"/>
</dbReference>
<dbReference type="PROSITE" id="PS50198">
    <property type="entry name" value="PPIC_PPIASE_2"/>
    <property type="match status" value="1"/>
</dbReference>
<feature type="non-terminal residue" evidence="2">
    <location>
        <position position="263"/>
    </location>
</feature>
<reference evidence="2" key="1">
    <citation type="journal article" date="2014" name="Front. Microbiol.">
        <title>High frequency of phylogenetically diverse reductive dehalogenase-homologous genes in deep subseafloor sedimentary metagenomes.</title>
        <authorList>
            <person name="Kawai M."/>
            <person name="Futagami T."/>
            <person name="Toyoda A."/>
            <person name="Takaki Y."/>
            <person name="Nishi S."/>
            <person name="Hori S."/>
            <person name="Arai W."/>
            <person name="Tsubouchi T."/>
            <person name="Morono Y."/>
            <person name="Uchiyama I."/>
            <person name="Ito T."/>
            <person name="Fujiyama A."/>
            <person name="Inagaki F."/>
            <person name="Takami H."/>
        </authorList>
    </citation>
    <scope>NUCLEOTIDE SEQUENCE</scope>
    <source>
        <strain evidence="2">Expedition CK06-06</strain>
    </source>
</reference>
<dbReference type="GO" id="GO:0003755">
    <property type="term" value="F:peptidyl-prolyl cis-trans isomerase activity"/>
    <property type="evidence" value="ECO:0007669"/>
    <property type="project" value="InterPro"/>
</dbReference>
<dbReference type="SUPFAM" id="SSF54534">
    <property type="entry name" value="FKBP-like"/>
    <property type="match status" value="1"/>
</dbReference>
<evidence type="ECO:0000313" key="2">
    <source>
        <dbReference type="EMBL" id="GAG04342.1"/>
    </source>
</evidence>
<protein>
    <recommendedName>
        <fullName evidence="1">PpiC domain-containing protein</fullName>
    </recommendedName>
</protein>
<sequence length="263" mass="29418">NQELEEVFGYYRLGTPTPTVTHVLPQTSTLSPLQESLIPSTPTSSTSLIPTSEITTTEIVEDNTQSLESPPTPTNVLTPTLTATTGPTATPFTQQEFDEIYQDAITNLSEEYSISESDLKRGFESHLYSDKVLDVITKDMQCTQEQVWALHILIDEEVLAKNIKTRLDEGEDWSLMATTYSTDTSNKDKGGDLGWFGQGVMVPEFEQAAFKLEVGETSAPVKTDFGFHIIRILGHEERPLTEDACQSMRSENFQEWLAELREN</sequence>
<feature type="domain" description="PpiC" evidence="1">
    <location>
        <begin position="144"/>
        <end position="234"/>
    </location>
</feature>
<gene>
    <name evidence="2" type="ORF">S01H1_45988</name>
</gene>
<dbReference type="InterPro" id="IPR046357">
    <property type="entry name" value="PPIase_dom_sf"/>
</dbReference>
<dbReference type="PANTHER" id="PTHR47245">
    <property type="entry name" value="PEPTIDYLPROLYL ISOMERASE"/>
    <property type="match status" value="1"/>
</dbReference>
<dbReference type="AlphaFoldDB" id="X0UYS3"/>
<name>X0UYS3_9ZZZZ</name>
<dbReference type="Gene3D" id="3.10.50.40">
    <property type="match status" value="1"/>
</dbReference>
<dbReference type="InterPro" id="IPR000297">
    <property type="entry name" value="PPIase_PpiC"/>
</dbReference>
<accession>X0UYS3</accession>
<dbReference type="Pfam" id="PF13616">
    <property type="entry name" value="Rotamase_3"/>
    <property type="match status" value="1"/>
</dbReference>